<gene>
    <name evidence="1" type="ORF">H5982_02605</name>
</gene>
<dbReference type="EMBL" id="JACJLU010000002">
    <property type="protein sequence ID" value="MBM6830999.1"/>
    <property type="molecule type" value="Genomic_DNA"/>
</dbReference>
<reference evidence="1 2" key="1">
    <citation type="journal article" date="2021" name="Sci. Rep.">
        <title>The distribution of antibiotic resistance genes in chicken gut microbiota commensals.</title>
        <authorList>
            <person name="Juricova H."/>
            <person name="Matiasovicova J."/>
            <person name="Kubasova T."/>
            <person name="Cejkova D."/>
            <person name="Rychlik I."/>
        </authorList>
    </citation>
    <scope>NUCLEOTIDE SEQUENCE [LARGE SCALE GENOMIC DNA]</scope>
    <source>
        <strain evidence="1 2">An423</strain>
    </source>
</reference>
<evidence type="ECO:0000313" key="2">
    <source>
        <dbReference type="Proteomes" id="UP000775500"/>
    </source>
</evidence>
<protein>
    <submittedName>
        <fullName evidence="1">Uncharacterized protein</fullName>
    </submittedName>
</protein>
<accession>A0ABS2FNN3</accession>
<keyword evidence="2" id="KW-1185">Reference proteome</keyword>
<name>A0ABS2FNN3_9FIRM</name>
<sequence>MKDMRDVKKDYGYILRWTIPFVDGAGDIVPARYFLEDCVSKERQEITDRVAIQYIKKKTVKAFRECVDVYENYEGLFEILKIKPTEPVRVGPVIKNVWK</sequence>
<organism evidence="1 2">
    <name type="scientific">Faecalicoccus acidiformans</name>
    <dbReference type="NCBI Taxonomy" id="915173"/>
    <lineage>
        <taxon>Bacteria</taxon>
        <taxon>Bacillati</taxon>
        <taxon>Bacillota</taxon>
        <taxon>Erysipelotrichia</taxon>
        <taxon>Erysipelotrichales</taxon>
        <taxon>Erysipelotrichaceae</taxon>
        <taxon>Faecalicoccus</taxon>
    </lineage>
</organism>
<dbReference type="Proteomes" id="UP000775500">
    <property type="component" value="Unassembled WGS sequence"/>
</dbReference>
<dbReference type="RefSeq" id="WP_204684962.1">
    <property type="nucleotide sequence ID" value="NZ_JACJLU010000002.1"/>
</dbReference>
<proteinExistence type="predicted"/>
<comment type="caution">
    <text evidence="1">The sequence shown here is derived from an EMBL/GenBank/DDBJ whole genome shotgun (WGS) entry which is preliminary data.</text>
</comment>
<evidence type="ECO:0000313" key="1">
    <source>
        <dbReference type="EMBL" id="MBM6830999.1"/>
    </source>
</evidence>